<proteinExistence type="predicted"/>
<comment type="caution">
    <text evidence="1">The sequence shown here is derived from an EMBL/GenBank/DDBJ whole genome shotgun (WGS) entry which is preliminary data.</text>
</comment>
<accession>X1JTI1</accession>
<gene>
    <name evidence="1" type="ORF">S03H2_47612</name>
</gene>
<feature type="non-terminal residue" evidence="1">
    <location>
        <position position="1"/>
    </location>
</feature>
<dbReference type="EMBL" id="BARU01029969">
    <property type="protein sequence ID" value="GAH73108.1"/>
    <property type="molecule type" value="Genomic_DNA"/>
</dbReference>
<name>X1JTI1_9ZZZZ</name>
<sequence>FIESSSDPYIKMTMADKLDPFLIGAYNRTMDEAKQYLMEVPSIKNSENKQEIIETFTKKYADHGFPITQEICRSLNFDFSFEFNDDEIENMIYDIHDLAVDLMERDNLEVIILTPNNGYVAIYGSEDEKD</sequence>
<evidence type="ECO:0000313" key="1">
    <source>
        <dbReference type="EMBL" id="GAH73108.1"/>
    </source>
</evidence>
<protein>
    <submittedName>
        <fullName evidence="1">Uncharacterized protein</fullName>
    </submittedName>
</protein>
<organism evidence="1">
    <name type="scientific">marine sediment metagenome</name>
    <dbReference type="NCBI Taxonomy" id="412755"/>
    <lineage>
        <taxon>unclassified sequences</taxon>
        <taxon>metagenomes</taxon>
        <taxon>ecological metagenomes</taxon>
    </lineage>
</organism>
<dbReference type="AlphaFoldDB" id="X1JTI1"/>
<reference evidence="1" key="1">
    <citation type="journal article" date="2014" name="Front. Microbiol.">
        <title>High frequency of phylogenetically diverse reductive dehalogenase-homologous genes in deep subseafloor sedimentary metagenomes.</title>
        <authorList>
            <person name="Kawai M."/>
            <person name="Futagami T."/>
            <person name="Toyoda A."/>
            <person name="Takaki Y."/>
            <person name="Nishi S."/>
            <person name="Hori S."/>
            <person name="Arai W."/>
            <person name="Tsubouchi T."/>
            <person name="Morono Y."/>
            <person name="Uchiyama I."/>
            <person name="Ito T."/>
            <person name="Fujiyama A."/>
            <person name="Inagaki F."/>
            <person name="Takami H."/>
        </authorList>
    </citation>
    <scope>NUCLEOTIDE SEQUENCE</scope>
    <source>
        <strain evidence="1">Expedition CK06-06</strain>
    </source>
</reference>